<reference evidence="15" key="2">
    <citation type="journal article" date="2008" name="Genome Biol.">
        <title>Improved genome assembly and evidence-based global gene model set for the chordate Ciona intestinalis: new insight into intron and operon populations.</title>
        <authorList>
            <person name="Satou Y."/>
            <person name="Mineta K."/>
            <person name="Ogasawara M."/>
            <person name="Sasakura Y."/>
            <person name="Shoguchi E."/>
            <person name="Ueno K."/>
            <person name="Yamada L."/>
            <person name="Matsumoto J."/>
            <person name="Wasserscheid J."/>
            <person name="Dewar K."/>
            <person name="Wiley G.B."/>
            <person name="Macmil S.L."/>
            <person name="Roe B.A."/>
            <person name="Zeller R.W."/>
            <person name="Hastings K.E."/>
            <person name="Lemaire P."/>
            <person name="Lindquist E."/>
            <person name="Endo T."/>
            <person name="Hotta K."/>
            <person name="Inaba K."/>
        </authorList>
    </citation>
    <scope>NUCLEOTIDE SEQUENCE [LARGE SCALE GENOMIC DNA]</scope>
    <source>
        <strain evidence="15">wild type</strain>
    </source>
</reference>
<dbReference type="InterPro" id="IPR000519">
    <property type="entry name" value="P_trefoil_dom"/>
</dbReference>
<dbReference type="FunFam" id="2.60.40.1760:FF:000001">
    <property type="entry name" value="Maltase-glucoamylase, intestinal"/>
    <property type="match status" value="1"/>
</dbReference>
<protein>
    <recommendedName>
        <fullName evidence="4">alpha-glucosidase</fullName>
        <ecNumber evidence="4">3.2.1.20</ecNumber>
    </recommendedName>
    <alternativeName>
        <fullName evidence="11">Maltase</fullName>
    </alternativeName>
</protein>
<dbReference type="InterPro" id="IPR000322">
    <property type="entry name" value="Glyco_hydro_31_TIM"/>
</dbReference>
<dbReference type="InterPro" id="IPR013780">
    <property type="entry name" value="Glyco_hydro_b"/>
</dbReference>
<dbReference type="STRING" id="7719.ENSCINP00000016092"/>
<feature type="domain" description="P-type" evidence="14">
    <location>
        <begin position="11"/>
        <end position="60"/>
    </location>
</feature>
<keyword evidence="8" id="KW-1015">Disulfide bond</keyword>
<dbReference type="SMART" id="SM00018">
    <property type="entry name" value="PD"/>
    <property type="match status" value="2"/>
</dbReference>
<dbReference type="OMA" id="FKIWDPA"/>
<name>F6VJH0_CIOIN</name>
<dbReference type="Pfam" id="PF13802">
    <property type="entry name" value="Gal_mutarotas_2"/>
    <property type="match status" value="1"/>
</dbReference>
<dbReference type="PANTHER" id="PTHR22762">
    <property type="entry name" value="ALPHA-GLUCOSIDASE"/>
    <property type="match status" value="1"/>
</dbReference>
<dbReference type="Proteomes" id="UP000008144">
    <property type="component" value="Chromosome 7"/>
</dbReference>
<feature type="domain" description="P-type" evidence="14">
    <location>
        <begin position="887"/>
        <end position="933"/>
    </location>
</feature>
<dbReference type="Gene3D" id="2.60.40.1760">
    <property type="entry name" value="glycosyl hydrolase (family 31)"/>
    <property type="match status" value="2"/>
</dbReference>
<dbReference type="PROSITE" id="PS51448">
    <property type="entry name" value="P_TREFOIL_2"/>
    <property type="match status" value="2"/>
</dbReference>
<comment type="catalytic activity">
    <reaction evidence="1">
        <text>Hydrolysis of terminal, non-reducing (1-&gt;4)-linked alpha-D-glucose residues with release of alpha-D-glucose.</text>
        <dbReference type="EC" id="3.2.1.20"/>
    </reaction>
</comment>
<proteinExistence type="inferred from homology"/>
<dbReference type="InterPro" id="IPR044913">
    <property type="entry name" value="P_trefoil_dom_sf"/>
</dbReference>
<reference evidence="15" key="4">
    <citation type="submission" date="2025-09" db="UniProtKB">
        <authorList>
            <consortium name="Ensembl"/>
        </authorList>
    </citation>
    <scope>IDENTIFICATION</scope>
</reference>
<dbReference type="InterPro" id="IPR030459">
    <property type="entry name" value="Glyco_hydro_31_CS"/>
</dbReference>
<evidence type="ECO:0000256" key="7">
    <source>
        <dbReference type="ARBA" id="ARBA00023136"/>
    </source>
</evidence>
<dbReference type="PROSITE" id="PS00129">
    <property type="entry name" value="GLYCOSYL_HYDROL_F31_1"/>
    <property type="match status" value="2"/>
</dbReference>
<comment type="similarity">
    <text evidence="3">Belongs to the glycosyl hydrolase 31 family.</text>
</comment>
<dbReference type="Pfam" id="PF21365">
    <property type="entry name" value="Glyco_hydro_31_3rd"/>
    <property type="match status" value="2"/>
</dbReference>
<dbReference type="EMBL" id="EAAA01002402">
    <property type="status" value="NOT_ANNOTATED_CDS"/>
    <property type="molecule type" value="Genomic_DNA"/>
</dbReference>
<dbReference type="HOGENOM" id="CLU_000631_3_1_1"/>
<evidence type="ECO:0000256" key="3">
    <source>
        <dbReference type="ARBA" id="ARBA00007806"/>
    </source>
</evidence>
<dbReference type="Gene3D" id="3.20.20.80">
    <property type="entry name" value="Glycosidases"/>
    <property type="match status" value="2"/>
</dbReference>
<dbReference type="GeneTree" id="ENSGT00940000163043"/>
<dbReference type="PROSITE" id="PS00707">
    <property type="entry name" value="GLYCOSYL_HYDROL_F31_2"/>
    <property type="match status" value="1"/>
</dbReference>
<dbReference type="Gene3D" id="2.60.40.1180">
    <property type="entry name" value="Golgi alpha-mannosidase II"/>
    <property type="match status" value="4"/>
</dbReference>
<keyword evidence="9" id="KW-0325">Glycoprotein</keyword>
<evidence type="ECO:0000256" key="10">
    <source>
        <dbReference type="ARBA" id="ARBA00023295"/>
    </source>
</evidence>
<dbReference type="InterPro" id="IPR017853">
    <property type="entry name" value="GH"/>
</dbReference>
<dbReference type="InterPro" id="IPR011013">
    <property type="entry name" value="Gal_mutarotase_sf_dom"/>
</dbReference>
<reference evidence="15" key="3">
    <citation type="submission" date="2025-08" db="UniProtKB">
        <authorList>
            <consortium name="Ensembl"/>
        </authorList>
    </citation>
    <scope>IDENTIFICATION</scope>
</reference>
<evidence type="ECO:0000259" key="14">
    <source>
        <dbReference type="PROSITE" id="PS51448"/>
    </source>
</evidence>
<dbReference type="SUPFAM" id="SSF51011">
    <property type="entry name" value="Glycosyl hydrolase domain"/>
    <property type="match status" value="2"/>
</dbReference>
<accession>F6VJH0</accession>
<keyword evidence="5" id="KW-0732">Signal</keyword>
<dbReference type="InterPro" id="IPR030458">
    <property type="entry name" value="Glyco_hydro_31_AS"/>
</dbReference>
<dbReference type="CDD" id="cd06602">
    <property type="entry name" value="GH31_MGAM_SI_GAA"/>
    <property type="match status" value="2"/>
</dbReference>
<comment type="subcellular location">
    <subcellularLocation>
        <location evidence="2">Membrane</location>
    </subcellularLocation>
</comment>
<dbReference type="PANTHER" id="PTHR22762:SF133">
    <property type="entry name" value="P-TYPE DOMAIN-CONTAINING PROTEIN"/>
    <property type="match status" value="1"/>
</dbReference>
<evidence type="ECO:0000256" key="6">
    <source>
        <dbReference type="ARBA" id="ARBA00022801"/>
    </source>
</evidence>
<dbReference type="CDD" id="cd00111">
    <property type="entry name" value="Trefoil"/>
    <property type="match status" value="2"/>
</dbReference>
<evidence type="ECO:0000256" key="5">
    <source>
        <dbReference type="ARBA" id="ARBA00022729"/>
    </source>
</evidence>
<sequence>TTTPVKPEPTETTPHTGDDEKNRFDCFPEGGATIETCQQRGCIWLPPTVDTAAPSCFYSGKDGYSIIEVLEVTSTGLSQRIGKSKTAASPYGEEFDELLVTYTRVSNNKLRITIAPTSVKRFEIPWTHESASNTPVQDTLYDVQFTSTNGLFGIQVTRKSTNAILFDTTVGRMMFSDQFLQISTKLASEYVYGFGEHMHESFKHDMSWKTYGMFSRDQGVGPNANLYGVHPFHMCMEGDGNAHGILFLNSNAQDVTMQPTPALTYRSVGGIMDFYIFVGPEPESVVSQYTETIGRPYMPPMWALGFQLCRYGYGSLDKLKKVVDRMLDSEIPYDVQYTDIDYMDRQLDFTINATTYAGLEDFARDLKSTHKMKYIIIFDPAISGNETAGTYPPFDLGKQQNVFIQNPDGEIAFGKVWPDLPAFPDYFNPVTIQWWSDLTVDFHKRLEFDGLWIDMNEPASFVHGSPNGCPDNKWDNPLPYHPAILGNDLFEKTTCMSNLQYNPQTQELDVHYNMHSLYGWSQTKPTLDACRLSTGKRCMVISRSTFPGSGKYTGHWLGDNTSLWSHLRASIIGMLEFNLFGIPYIGADICGFFQDTTEELCMRWMQLGAFYPFSRNHNGLGSKDQDPAAFGPEFHHRFIAASKKVLEIRYSILPYFYTLFYDAHTTGSTVIRSLLAEFPTDITTYTIETQFLLGGNILISPVLHEGEDSVKAYVPDATWYDYYTGAKLATGLRKTFTYFHAPWDYIPIHIKGGSIIPTQTPARTTELQRSNGLGIIYAIGDSLSQASGHLFWDDWDSIDDFENGVYLMLRFSGDQESLSSMVEHNEYPDADSSIFDHITVMGVHGEQVSRVIVNGVRHSQFTFDGNTKMLQITGLNLQLTTEWTIVWDTNQYADRFNCHPESSIKATQLRCLNRGCLWHAVSIPGVPPCYYPANYGAYKIELLQHDSPWDLIFEPKLVYLPNTHCASVQRLKVEVEEHSEYQLRIKISDANNPRYEVPMTLGGVNPTKPSEPLYEVIYQDQPFAFKVVRRSTREVIMDTNVGGFIFEDQFIQISTKAATDYLYGLGEAEHANHKHDFYWTKETLHAKDEGVKQNANLYGYHPFHLTMEKQGSAHGVLLLNSNAMEVELTPLPSITYRTIGGILDFYLFLGPTPNEVVQQYSSAVGKPMQPPYWALGFQLCKYGYGNMNELRTVVDGMRNYQIPYDVQYGDIDYMDRQLDFTIDPINYPNLPTFVNTMREDYKMRYVVILDPAISANETDPYPSYTDGMIADIFIRQNDGELAYGLVWPDVPGTLWEDSTLETRAHVLFPDFFNPTTKQWWTDNIARFYNEIKFDGLWIDMNEPANFVNGSLGVGCPAANKYDHPPYLPGIIGDTLYTKTLCMSSKQYNPSTGTVDQLHYNVHSMYGWSQAQPTKEACQAATGKRCYVISRSTYPGAGAHTGHWLGDNESKWSHMKASIIGMFEFTLFGFSYTGADICGFFEDAEEEMCLRWSQLGAFYPFSRNHAMLGTKRQDPASWGAEFAASVKKVLETRYTLLPYLYTLFYHSHTRGDSVVRPLMHEFPTDSNTWEIDTQFLWGPALLITPVLEQGKLTVDGYMADTRWFDYYSGAEVAQRKATVTLPAPMDHINLHVRGGYILPTQEPAVTTYYSRQNDFGLLVALDDNMKASGDLYWDDGES</sequence>
<evidence type="ECO:0000256" key="13">
    <source>
        <dbReference type="SAM" id="MobiDB-lite"/>
    </source>
</evidence>
<dbReference type="EC" id="3.2.1.20" evidence="4"/>
<dbReference type="SUPFAM" id="SSF74650">
    <property type="entry name" value="Galactose mutarotase-like"/>
    <property type="match status" value="2"/>
</dbReference>
<comment type="caution">
    <text evidence="12">Lacks conserved residue(s) required for the propagation of feature annotation.</text>
</comment>
<dbReference type="GO" id="GO:0016020">
    <property type="term" value="C:membrane"/>
    <property type="evidence" value="ECO:0007669"/>
    <property type="project" value="UniProtKB-SubCell"/>
</dbReference>
<evidence type="ECO:0000256" key="2">
    <source>
        <dbReference type="ARBA" id="ARBA00004370"/>
    </source>
</evidence>
<dbReference type="GO" id="GO:0005975">
    <property type="term" value="P:carbohydrate metabolic process"/>
    <property type="evidence" value="ECO:0007669"/>
    <property type="project" value="InterPro"/>
</dbReference>
<dbReference type="Pfam" id="PF01055">
    <property type="entry name" value="Glyco_hydro_31_2nd"/>
    <property type="match status" value="2"/>
</dbReference>
<dbReference type="GO" id="GO:0004558">
    <property type="term" value="F:alpha-1,4-glucosidase activity"/>
    <property type="evidence" value="ECO:0000318"/>
    <property type="project" value="GO_Central"/>
</dbReference>
<dbReference type="InterPro" id="IPR048395">
    <property type="entry name" value="Glyco_hydro_31_C"/>
</dbReference>
<keyword evidence="6" id="KW-0378">Hydrolase</keyword>
<dbReference type="FunFam" id="3.20.20.80:FF:000016">
    <property type="entry name" value="Maltase-glucoamylase, intestinal"/>
    <property type="match status" value="2"/>
</dbReference>
<organism evidence="15 16">
    <name type="scientific">Ciona intestinalis</name>
    <name type="common">Transparent sea squirt</name>
    <name type="synonym">Ascidia intestinalis</name>
    <dbReference type="NCBI Taxonomy" id="7719"/>
    <lineage>
        <taxon>Eukaryota</taxon>
        <taxon>Metazoa</taxon>
        <taxon>Chordata</taxon>
        <taxon>Tunicata</taxon>
        <taxon>Ascidiacea</taxon>
        <taxon>Phlebobranchia</taxon>
        <taxon>Cionidae</taxon>
        <taxon>Ciona</taxon>
    </lineage>
</organism>
<evidence type="ECO:0000256" key="8">
    <source>
        <dbReference type="ARBA" id="ARBA00023157"/>
    </source>
</evidence>
<keyword evidence="10" id="KW-0326">Glycosidase</keyword>
<feature type="compositionally biased region" description="Low complexity" evidence="13">
    <location>
        <begin position="1"/>
        <end position="15"/>
    </location>
</feature>
<dbReference type="Gene3D" id="4.10.110.10">
    <property type="entry name" value="Spasmolytic Protein, domain 1"/>
    <property type="match status" value="2"/>
</dbReference>
<dbReference type="FunFam" id="2.60.40.1180:FF:000001">
    <property type="entry name" value="Maltase-glucoamylase, intestinal"/>
    <property type="match status" value="2"/>
</dbReference>
<dbReference type="InterPro" id="IPR025887">
    <property type="entry name" value="Glyco_hydro_31_N_dom"/>
</dbReference>
<dbReference type="GO" id="GO:0030246">
    <property type="term" value="F:carbohydrate binding"/>
    <property type="evidence" value="ECO:0007669"/>
    <property type="project" value="InterPro"/>
</dbReference>
<dbReference type="SUPFAM" id="SSF51445">
    <property type="entry name" value="(Trans)glycosidases"/>
    <property type="match status" value="2"/>
</dbReference>
<dbReference type="Ensembl" id="ENSCINT00000016092.3">
    <property type="protein sequence ID" value="ENSCINP00000016092.3"/>
    <property type="gene ID" value="ENSCING00000007860.3"/>
</dbReference>
<evidence type="ECO:0000313" key="16">
    <source>
        <dbReference type="Proteomes" id="UP000008144"/>
    </source>
</evidence>
<evidence type="ECO:0000256" key="12">
    <source>
        <dbReference type="PROSITE-ProRule" id="PRU00779"/>
    </source>
</evidence>
<evidence type="ECO:0000256" key="4">
    <source>
        <dbReference type="ARBA" id="ARBA00012741"/>
    </source>
</evidence>
<evidence type="ECO:0000256" key="1">
    <source>
        <dbReference type="ARBA" id="ARBA00001657"/>
    </source>
</evidence>
<feature type="region of interest" description="Disordered" evidence="13">
    <location>
        <begin position="1"/>
        <end position="23"/>
    </location>
</feature>
<dbReference type="InParanoid" id="F6VJH0"/>
<dbReference type="Pfam" id="PF00088">
    <property type="entry name" value="Trefoil"/>
    <property type="match status" value="2"/>
</dbReference>
<evidence type="ECO:0000256" key="9">
    <source>
        <dbReference type="ARBA" id="ARBA00023180"/>
    </source>
</evidence>
<evidence type="ECO:0000256" key="11">
    <source>
        <dbReference type="ARBA" id="ARBA00041343"/>
    </source>
</evidence>
<keyword evidence="16" id="KW-1185">Reference proteome</keyword>
<keyword evidence="7" id="KW-0472">Membrane</keyword>
<reference evidence="16" key="1">
    <citation type="journal article" date="2002" name="Science">
        <title>The draft genome of Ciona intestinalis: insights into chordate and vertebrate origins.</title>
        <authorList>
            <person name="Dehal P."/>
            <person name="Satou Y."/>
            <person name="Campbell R.K."/>
            <person name="Chapman J."/>
            <person name="Degnan B."/>
            <person name="De Tomaso A."/>
            <person name="Davidson B."/>
            <person name="Di Gregorio A."/>
            <person name="Gelpke M."/>
            <person name="Goodstein D.M."/>
            <person name="Harafuji N."/>
            <person name="Hastings K.E."/>
            <person name="Ho I."/>
            <person name="Hotta K."/>
            <person name="Huang W."/>
            <person name="Kawashima T."/>
            <person name="Lemaire P."/>
            <person name="Martinez D."/>
            <person name="Meinertzhagen I.A."/>
            <person name="Necula S."/>
            <person name="Nonaka M."/>
            <person name="Putnam N."/>
            <person name="Rash S."/>
            <person name="Saiga H."/>
            <person name="Satake M."/>
            <person name="Terry A."/>
            <person name="Yamada L."/>
            <person name="Wang H.G."/>
            <person name="Awazu S."/>
            <person name="Azumi K."/>
            <person name="Boore J."/>
            <person name="Branno M."/>
            <person name="Chin-Bow S."/>
            <person name="DeSantis R."/>
            <person name="Doyle S."/>
            <person name="Francino P."/>
            <person name="Keys D.N."/>
            <person name="Haga S."/>
            <person name="Hayashi H."/>
            <person name="Hino K."/>
            <person name="Imai K.S."/>
            <person name="Inaba K."/>
            <person name="Kano S."/>
            <person name="Kobayashi K."/>
            <person name="Kobayashi M."/>
            <person name="Lee B.I."/>
            <person name="Makabe K.W."/>
            <person name="Manohar C."/>
            <person name="Matassi G."/>
            <person name="Medina M."/>
            <person name="Mochizuki Y."/>
            <person name="Mount S."/>
            <person name="Morishita T."/>
            <person name="Miura S."/>
            <person name="Nakayama A."/>
            <person name="Nishizaka S."/>
            <person name="Nomoto H."/>
            <person name="Ohta F."/>
            <person name="Oishi K."/>
            <person name="Rigoutsos I."/>
            <person name="Sano M."/>
            <person name="Sasaki A."/>
            <person name="Sasakura Y."/>
            <person name="Shoguchi E."/>
            <person name="Shin-i T."/>
            <person name="Spagnuolo A."/>
            <person name="Stainier D."/>
            <person name="Suzuki M.M."/>
            <person name="Tassy O."/>
            <person name="Takatori N."/>
            <person name="Tokuoka M."/>
            <person name="Yagi K."/>
            <person name="Yoshizaki F."/>
            <person name="Wada S."/>
            <person name="Zhang C."/>
            <person name="Hyatt P.D."/>
            <person name="Larimer F."/>
            <person name="Detter C."/>
            <person name="Doggett N."/>
            <person name="Glavina T."/>
            <person name="Hawkins T."/>
            <person name="Richardson P."/>
            <person name="Lucas S."/>
            <person name="Kohara Y."/>
            <person name="Levine M."/>
            <person name="Satoh N."/>
            <person name="Rokhsar D.S."/>
        </authorList>
    </citation>
    <scope>NUCLEOTIDE SEQUENCE [LARGE SCALE GENOMIC DNA]</scope>
</reference>
<dbReference type="CDD" id="cd14752">
    <property type="entry name" value="GH31_N"/>
    <property type="match status" value="2"/>
</dbReference>
<evidence type="ECO:0000313" key="15">
    <source>
        <dbReference type="Ensembl" id="ENSCINP00000016092.3"/>
    </source>
</evidence>